<dbReference type="Pfam" id="PF05536">
    <property type="entry name" value="Neurochondrin"/>
    <property type="match status" value="1"/>
</dbReference>
<protein>
    <recommendedName>
        <fullName evidence="2">Neurochondrin</fullName>
    </recommendedName>
</protein>
<evidence type="ECO:0000256" key="3">
    <source>
        <dbReference type="SAM" id="MobiDB-lite"/>
    </source>
</evidence>
<evidence type="ECO:0000256" key="1">
    <source>
        <dbReference type="ARBA" id="ARBA00006927"/>
    </source>
</evidence>
<evidence type="ECO:0000313" key="5">
    <source>
        <dbReference type="Proteomes" id="UP001479290"/>
    </source>
</evidence>
<feature type="region of interest" description="Disordered" evidence="3">
    <location>
        <begin position="1"/>
        <end position="29"/>
    </location>
</feature>
<feature type="region of interest" description="Disordered" evidence="3">
    <location>
        <begin position="145"/>
        <end position="170"/>
    </location>
</feature>
<organism evidence="4 5">
    <name type="scientific">Culter alburnus</name>
    <name type="common">Topmouth culter</name>
    <dbReference type="NCBI Taxonomy" id="194366"/>
    <lineage>
        <taxon>Eukaryota</taxon>
        <taxon>Metazoa</taxon>
        <taxon>Chordata</taxon>
        <taxon>Craniata</taxon>
        <taxon>Vertebrata</taxon>
        <taxon>Euteleostomi</taxon>
        <taxon>Actinopterygii</taxon>
        <taxon>Neopterygii</taxon>
        <taxon>Teleostei</taxon>
        <taxon>Ostariophysi</taxon>
        <taxon>Cypriniformes</taxon>
        <taxon>Xenocyprididae</taxon>
        <taxon>Xenocypridinae</taxon>
        <taxon>Culter</taxon>
    </lineage>
</organism>
<comment type="caution">
    <text evidence="4">The sequence shown here is derived from an EMBL/GenBank/DDBJ whole genome shotgun (WGS) entry which is preliminary data.</text>
</comment>
<accession>A0AAW1Z6S1</accession>
<dbReference type="EMBL" id="JAWDJR010000019">
    <property type="protein sequence ID" value="KAK9957065.1"/>
    <property type="molecule type" value="Genomic_DNA"/>
</dbReference>
<evidence type="ECO:0000256" key="2">
    <source>
        <dbReference type="ARBA" id="ARBA00018324"/>
    </source>
</evidence>
<dbReference type="GO" id="GO:0048168">
    <property type="term" value="P:regulation of neuronal synaptic plasticity"/>
    <property type="evidence" value="ECO:0007669"/>
    <property type="project" value="TreeGrafter"/>
</dbReference>
<comment type="similarity">
    <text evidence="1">Belongs to the neurochondrin family.</text>
</comment>
<evidence type="ECO:0000313" key="4">
    <source>
        <dbReference type="EMBL" id="KAK9957065.1"/>
    </source>
</evidence>
<name>A0AAW1Z6S1_CULAL</name>
<dbReference type="InterPro" id="IPR008709">
    <property type="entry name" value="Neurochondrin"/>
</dbReference>
<dbReference type="PANTHER" id="PTHR13109:SF7">
    <property type="entry name" value="NEUROCHONDRIN"/>
    <property type="match status" value="1"/>
</dbReference>
<dbReference type="PANTHER" id="PTHR13109">
    <property type="entry name" value="NEUROCHONDRIN"/>
    <property type="match status" value="1"/>
</dbReference>
<keyword evidence="5" id="KW-1185">Reference proteome</keyword>
<gene>
    <name evidence="4" type="ORF">ABG768_011335</name>
</gene>
<dbReference type="AlphaFoldDB" id="A0AAW1Z6S1"/>
<proteinExistence type="inferred from homology"/>
<dbReference type="Proteomes" id="UP001479290">
    <property type="component" value="Unassembled WGS sequence"/>
</dbReference>
<reference evidence="4 5" key="1">
    <citation type="submission" date="2024-05" db="EMBL/GenBank/DDBJ databases">
        <title>A high-quality chromosomal-level genome assembly of Topmouth culter (Culter alburnus).</title>
        <authorList>
            <person name="Zhao H."/>
        </authorList>
    </citation>
    <scope>NUCLEOTIDE SEQUENCE [LARGE SCALE GENOMIC DNA]</scope>
    <source>
        <strain evidence="4">CATC2023</strain>
        <tissue evidence="4">Muscle</tissue>
    </source>
</reference>
<dbReference type="GO" id="GO:0030425">
    <property type="term" value="C:dendrite"/>
    <property type="evidence" value="ECO:0007669"/>
    <property type="project" value="TreeGrafter"/>
</dbReference>
<sequence length="766" mass="82470">MAENVCHLSPPQCPSGTDPDVAEGSGGLSPSQREVLERCLHALTHAKNDSHVLAALLLITRLCPAGQLDSGTLHRIFEAVGLNLPARLLVTAFRGDDSSGLPPEDLISLGAALLAALSTDAGMVAHPQLLSTVPLILSVLENGPTRTQKRTQATNESESISGSQTGSAADSPTALDEALACDCYQVLNAVCALPHGPEQLLTRGAVLALSRAVLKNQTLSREKGLPLLGHLLSSGVRLRAWERHSSDLLSLLGTVSQNFCQASDQARLEMCSNIPLFLPPPGVESESPVLKEIVGNLWASLRPLVQGRISPEHLGPVLVLSACLLDLFGWESTGPPKFCCLLVNRACVEVRMGLEEPPGTEISPQLQHTLTACYRIMEAAMEQACSQGAPSSPAPPQTAIAGLSLQQSRQVLGVLEEAFSAEIYHLKQVEQTAYDDPFLFATFRSLCAWLAEETSCLKDDVIDLLPFLIGYAKSHFKGGGEGKGLADWMSKMSLSSSSHDGTWSREAALRYLLPALCHLSAEDGPRRVLLSLDTPALLVDFLSKGWASLRGQSGKTVTRDPSLETACSALLNFAVTEPERVRTDPCFVALEDMLSEALPVLLHKPRLLVFAANCCTLGLMIGRLKSASTELGQRRFFSSALSFLLSAVDRSGQASEAARISVLWEERWEEAGELWRLGLQALAGCVRAQPWITGLIREDGWLQNIFALLGSSGRLPDRPSQEALEEVLCAVTKQCPVCRADIRELVKSSSCGSLQEMPQLSRILLE</sequence>
<dbReference type="GO" id="GO:0031175">
    <property type="term" value="P:neuron projection development"/>
    <property type="evidence" value="ECO:0007669"/>
    <property type="project" value="TreeGrafter"/>
</dbReference>